<dbReference type="RefSeq" id="XP_016594623.1">
    <property type="nucleotide sequence ID" value="XM_016738097.1"/>
</dbReference>
<evidence type="ECO:0000313" key="2">
    <source>
        <dbReference type="Proteomes" id="UP000030143"/>
    </source>
</evidence>
<dbReference type="HOGENOM" id="CLU_051376_0_0_1"/>
<protein>
    <submittedName>
        <fullName evidence="1">Uncharacterized protein</fullName>
    </submittedName>
</protein>
<gene>
    <name evidence="1" type="ORF">PEX2_008200</name>
</gene>
<dbReference type="AlphaFoldDB" id="A0A0A2JAQ7"/>
<dbReference type="STRING" id="27334.A0A0A2JAQ7"/>
<keyword evidence="2" id="KW-1185">Reference proteome</keyword>
<organism evidence="1 2">
    <name type="scientific">Penicillium expansum</name>
    <name type="common">Blue mold rot fungus</name>
    <dbReference type="NCBI Taxonomy" id="27334"/>
    <lineage>
        <taxon>Eukaryota</taxon>
        <taxon>Fungi</taxon>
        <taxon>Dikarya</taxon>
        <taxon>Ascomycota</taxon>
        <taxon>Pezizomycotina</taxon>
        <taxon>Eurotiomycetes</taxon>
        <taxon>Eurotiomycetidae</taxon>
        <taxon>Eurotiales</taxon>
        <taxon>Aspergillaceae</taxon>
        <taxon>Penicillium</taxon>
    </lineage>
</organism>
<dbReference type="EMBL" id="JQFZ01000281">
    <property type="protein sequence ID" value="KGO51703.1"/>
    <property type="molecule type" value="Genomic_DNA"/>
</dbReference>
<reference evidence="1 2" key="1">
    <citation type="journal article" date="2015" name="Mol. Plant Microbe Interact.">
        <title>Genome, transcriptome, and functional analyses of Penicillium expansum provide new insights into secondary metabolism and pathogenicity.</title>
        <authorList>
            <person name="Ballester A.R."/>
            <person name="Marcet-Houben M."/>
            <person name="Levin E."/>
            <person name="Sela N."/>
            <person name="Selma-Lazaro C."/>
            <person name="Carmona L."/>
            <person name="Wisniewski M."/>
            <person name="Droby S."/>
            <person name="Gonzalez-Candelas L."/>
            <person name="Gabaldon T."/>
        </authorList>
    </citation>
    <scope>NUCLEOTIDE SEQUENCE [LARGE SCALE GENOMIC DNA]</scope>
    <source>
        <strain evidence="1 2">MD-8</strain>
    </source>
</reference>
<accession>A0A0A2JAQ7</accession>
<name>A0A0A2JAQ7_PENEN</name>
<dbReference type="Proteomes" id="UP000030143">
    <property type="component" value="Unassembled WGS sequence"/>
</dbReference>
<dbReference type="VEuPathDB" id="FungiDB:PEXP_076840"/>
<sequence>MTERWQNPGGWGARHINDPAPFTLWDDVNRRYRGPTKEEYQWIDNKFRQRRIFISGWCIGIEIDNPPNPLPLTLGCMPVMFVENIDHIPMSLPNALYSNPQAPDPCPHHHWPEMEFPTDADNIAFLKALELLANVRAVVYLPWWTVVELEYGDNRVYDCRSLPGTVAGRTAYYHHEEAPFYESMKTRTRHRQFEPAQQEEPPWKLLEGKYIKAGSWAEVDSMSSGLVSLLSYGKVFQKPTQGNAKIPFERWQSYNLQVCWGVVNEAISDSISGAQIISCKNGAVTGFFDLFDGIHCLSAHLDDLVAEG</sequence>
<proteinExistence type="predicted"/>
<comment type="caution">
    <text evidence="1">The sequence shown here is derived from an EMBL/GenBank/DDBJ whole genome shotgun (WGS) entry which is preliminary data.</text>
</comment>
<dbReference type="GeneID" id="27673516"/>
<evidence type="ECO:0000313" key="1">
    <source>
        <dbReference type="EMBL" id="KGO51703.1"/>
    </source>
</evidence>